<name>A0A0F9AZT1_9ZZZZ</name>
<comment type="caution">
    <text evidence="1">The sequence shown here is derived from an EMBL/GenBank/DDBJ whole genome shotgun (WGS) entry which is preliminary data.</text>
</comment>
<sequence>MKEFRISITYPMPIRAELDKQLGTFDGWYASGSDGKTRDNVIDGSIKDLQAIVALCPDDGQVDASFPLGV</sequence>
<gene>
    <name evidence="1" type="ORF">LCGC14_2508490</name>
</gene>
<reference evidence="1" key="1">
    <citation type="journal article" date="2015" name="Nature">
        <title>Complex archaea that bridge the gap between prokaryotes and eukaryotes.</title>
        <authorList>
            <person name="Spang A."/>
            <person name="Saw J.H."/>
            <person name="Jorgensen S.L."/>
            <person name="Zaremba-Niedzwiedzka K."/>
            <person name="Martijn J."/>
            <person name="Lind A.E."/>
            <person name="van Eijk R."/>
            <person name="Schleper C."/>
            <person name="Guy L."/>
            <person name="Ettema T.J."/>
        </authorList>
    </citation>
    <scope>NUCLEOTIDE SEQUENCE</scope>
</reference>
<organism evidence="1">
    <name type="scientific">marine sediment metagenome</name>
    <dbReference type="NCBI Taxonomy" id="412755"/>
    <lineage>
        <taxon>unclassified sequences</taxon>
        <taxon>metagenomes</taxon>
        <taxon>ecological metagenomes</taxon>
    </lineage>
</organism>
<accession>A0A0F9AZT1</accession>
<dbReference type="EMBL" id="LAZR01040173">
    <property type="protein sequence ID" value="KKL15149.1"/>
    <property type="molecule type" value="Genomic_DNA"/>
</dbReference>
<dbReference type="AlphaFoldDB" id="A0A0F9AZT1"/>
<protein>
    <submittedName>
        <fullName evidence="1">Uncharacterized protein</fullName>
    </submittedName>
</protein>
<proteinExistence type="predicted"/>
<evidence type="ECO:0000313" key="1">
    <source>
        <dbReference type="EMBL" id="KKL15149.1"/>
    </source>
</evidence>